<dbReference type="SUPFAM" id="SSF47203">
    <property type="entry name" value="Acyl-CoA dehydrogenase C-terminal domain-like"/>
    <property type="match status" value="1"/>
</dbReference>
<dbReference type="EMBL" id="JBBAYM010000036">
    <property type="protein sequence ID" value="MEI5615322.1"/>
    <property type="molecule type" value="Genomic_DNA"/>
</dbReference>
<dbReference type="RefSeq" id="WP_336541903.1">
    <property type="nucleotide sequence ID" value="NZ_JBBAYL010000026.1"/>
</dbReference>
<sequence length="236" mass="23895">MTGCLEEGGEGHMTGRTAAHGDAWPGYRRTARHDGLVPALALLCETVCDGVPPRGPGGHVVAPAGTAGTAGAAGAASGGAVTTLRVEGGTVVAWRSRAEPRDEPESPCAAWVLGLTCLRLGLSERLLDAVLAHLGGRTVGGAKLLHQQLVKGGVAEAVMEQLEIETMLSGATPGDLDDGVLAGLNAQITETDRMLLRLLGAMSFLTDGPGQAARVSELIADVYFGPAHAGEHGGAA</sequence>
<accession>A0ABU8GQ64</accession>
<keyword evidence="2" id="KW-1185">Reference proteome</keyword>
<name>A0ABU8GQ64_9ACTN</name>
<reference evidence="1 2" key="1">
    <citation type="submission" date="2024-03" db="EMBL/GenBank/DDBJ databases">
        <title>First Report of Pectobacterium brasiliscabiei causing potato scab in china.</title>
        <authorList>
            <person name="Handique U."/>
        </authorList>
    </citation>
    <scope>NUCLEOTIDE SEQUENCE [LARGE SCALE GENOMIC DNA]</scope>
    <source>
        <strain evidence="1 2">ZRIMU1503</strain>
    </source>
</reference>
<evidence type="ECO:0000313" key="2">
    <source>
        <dbReference type="Proteomes" id="UP001365781"/>
    </source>
</evidence>
<organism evidence="1 2">
    <name type="scientific">Streptomyces brasiliscabiei</name>
    <dbReference type="NCBI Taxonomy" id="2736302"/>
    <lineage>
        <taxon>Bacteria</taxon>
        <taxon>Bacillati</taxon>
        <taxon>Actinomycetota</taxon>
        <taxon>Actinomycetes</taxon>
        <taxon>Kitasatosporales</taxon>
        <taxon>Streptomycetaceae</taxon>
        <taxon>Streptomyces</taxon>
    </lineage>
</organism>
<dbReference type="InterPro" id="IPR036250">
    <property type="entry name" value="AcylCo_DH-like_C"/>
</dbReference>
<comment type="caution">
    <text evidence="1">The sequence shown here is derived from an EMBL/GenBank/DDBJ whole genome shotgun (WGS) entry which is preliminary data.</text>
</comment>
<proteinExistence type="predicted"/>
<gene>
    <name evidence="1" type="ORF">WB403_39995</name>
</gene>
<dbReference type="Proteomes" id="UP001365781">
    <property type="component" value="Unassembled WGS sequence"/>
</dbReference>
<protein>
    <submittedName>
        <fullName evidence="1">Uncharacterized protein</fullName>
    </submittedName>
</protein>
<evidence type="ECO:0000313" key="1">
    <source>
        <dbReference type="EMBL" id="MEI5615322.1"/>
    </source>
</evidence>